<comment type="caution">
    <text evidence="1">The sequence shown here is derived from an EMBL/GenBank/DDBJ whole genome shotgun (WGS) entry which is preliminary data.</text>
</comment>
<evidence type="ECO:0000313" key="2">
    <source>
        <dbReference type="Proteomes" id="UP000712600"/>
    </source>
</evidence>
<accession>A0A8S9SFC8</accession>
<organism evidence="1 2">
    <name type="scientific">Brassica cretica</name>
    <name type="common">Mustard</name>
    <dbReference type="NCBI Taxonomy" id="69181"/>
    <lineage>
        <taxon>Eukaryota</taxon>
        <taxon>Viridiplantae</taxon>
        <taxon>Streptophyta</taxon>
        <taxon>Embryophyta</taxon>
        <taxon>Tracheophyta</taxon>
        <taxon>Spermatophyta</taxon>
        <taxon>Magnoliopsida</taxon>
        <taxon>eudicotyledons</taxon>
        <taxon>Gunneridae</taxon>
        <taxon>Pentapetalae</taxon>
        <taxon>rosids</taxon>
        <taxon>malvids</taxon>
        <taxon>Brassicales</taxon>
        <taxon>Brassicaceae</taxon>
        <taxon>Brassiceae</taxon>
        <taxon>Brassica</taxon>
    </lineage>
</organism>
<dbReference type="AlphaFoldDB" id="A0A8S9SFC8"/>
<name>A0A8S9SFC8_BRACR</name>
<evidence type="ECO:0000313" key="1">
    <source>
        <dbReference type="EMBL" id="KAF3599337.1"/>
    </source>
</evidence>
<proteinExistence type="predicted"/>
<protein>
    <submittedName>
        <fullName evidence="1">Uncharacterized protein</fullName>
    </submittedName>
</protein>
<sequence length="278" mass="30448">MIFHLSRSRALYLRRLSPTRENDLPSLSISSSLSPTRLYLRRNPSPELSLYLRREKPISIALSRSRAISLKLSPTQAISDASSVSSLKLTLLSSSLSPDPLKLTLWRYDNYTPTPLQLSLTSSIFSELSPTSSNPVTSLAACLACLAIFLATSMRLSLFLSSLLRLSMFLSSSLSCSLISSSLSPALSSPSPALSLALSSQAHSLPLFLSLFKMAKDVSIELEYVYEIRLALEGEEGDDDDDDDGGGGHIVYEPTGDRMMEALRKSITDEYGRGRLPY</sequence>
<dbReference type="EMBL" id="QGKX02000004">
    <property type="protein sequence ID" value="KAF3599337.1"/>
    <property type="molecule type" value="Genomic_DNA"/>
</dbReference>
<gene>
    <name evidence="1" type="ORF">F2Q69_00037020</name>
</gene>
<dbReference type="Proteomes" id="UP000712600">
    <property type="component" value="Unassembled WGS sequence"/>
</dbReference>
<reference evidence="1" key="1">
    <citation type="submission" date="2019-12" db="EMBL/GenBank/DDBJ databases">
        <title>Genome sequencing and annotation of Brassica cretica.</title>
        <authorList>
            <person name="Studholme D.J."/>
            <person name="Sarris P."/>
        </authorList>
    </citation>
    <scope>NUCLEOTIDE SEQUENCE</scope>
    <source>
        <strain evidence="1">PFS-109/04</strain>
        <tissue evidence="1">Leaf</tissue>
    </source>
</reference>